<sequence length="61" mass="6086">MSADHRADSATAVRVVELGTHIGAQIDGAGEVPVGVEGTPSTVIAGDAEYYSAADSLTRAA</sequence>
<protein>
    <submittedName>
        <fullName evidence="1">Uncharacterized protein</fullName>
    </submittedName>
</protein>
<accession>A0ABS0CGD6</accession>
<organism evidence="1 2">
    <name type="scientific">Nocardia abscessus</name>
    <dbReference type="NCBI Taxonomy" id="120957"/>
    <lineage>
        <taxon>Bacteria</taxon>
        <taxon>Bacillati</taxon>
        <taxon>Actinomycetota</taxon>
        <taxon>Actinomycetes</taxon>
        <taxon>Mycobacteriales</taxon>
        <taxon>Nocardiaceae</taxon>
        <taxon>Nocardia</taxon>
    </lineage>
</organism>
<keyword evidence="2" id="KW-1185">Reference proteome</keyword>
<proteinExistence type="predicted"/>
<reference evidence="1 2" key="1">
    <citation type="submission" date="2020-10" db="EMBL/GenBank/DDBJ databases">
        <title>Identification of Nocardia species via Next-generation sequencing and recognition of intraspecies genetic diversity.</title>
        <authorList>
            <person name="Li P."/>
            <person name="Li P."/>
            <person name="Lu B."/>
        </authorList>
    </citation>
    <scope>NUCLEOTIDE SEQUENCE [LARGE SCALE GENOMIC DNA]</scope>
    <source>
        <strain evidence="1 2">N-11</strain>
    </source>
</reference>
<evidence type="ECO:0000313" key="2">
    <source>
        <dbReference type="Proteomes" id="UP000807309"/>
    </source>
</evidence>
<evidence type="ECO:0000313" key="1">
    <source>
        <dbReference type="EMBL" id="MBF6229395.1"/>
    </source>
</evidence>
<dbReference type="EMBL" id="JADLRE010000036">
    <property type="protein sequence ID" value="MBF6229395.1"/>
    <property type="molecule type" value="Genomic_DNA"/>
</dbReference>
<dbReference type="Proteomes" id="UP000807309">
    <property type="component" value="Unassembled WGS sequence"/>
</dbReference>
<gene>
    <name evidence="1" type="ORF">IU470_30435</name>
</gene>
<dbReference type="RefSeq" id="WP_195036242.1">
    <property type="nucleotide sequence ID" value="NZ_JADLRE010000036.1"/>
</dbReference>
<comment type="caution">
    <text evidence="1">The sequence shown here is derived from an EMBL/GenBank/DDBJ whole genome shotgun (WGS) entry which is preliminary data.</text>
</comment>
<name>A0ABS0CGD6_9NOCA</name>